<dbReference type="PRINTS" id="PR00778">
    <property type="entry name" value="HTHARSR"/>
</dbReference>
<dbReference type="InterPro" id="IPR036390">
    <property type="entry name" value="WH_DNA-bd_sf"/>
</dbReference>
<dbReference type="InterPro" id="IPR036388">
    <property type="entry name" value="WH-like_DNA-bd_sf"/>
</dbReference>
<dbReference type="STRING" id="1884381.SAMN05518846_10976"/>
<evidence type="ECO:0000259" key="2">
    <source>
        <dbReference type="PROSITE" id="PS50987"/>
    </source>
</evidence>
<feature type="domain" description="HTH arsR-type" evidence="2">
    <location>
        <begin position="10"/>
        <end position="105"/>
    </location>
</feature>
<reference evidence="4" key="1">
    <citation type="submission" date="2016-10" db="EMBL/GenBank/DDBJ databases">
        <authorList>
            <person name="Varghese N."/>
            <person name="Submissions S."/>
        </authorList>
    </citation>
    <scope>NUCLEOTIDE SEQUENCE [LARGE SCALE GENOMIC DNA]</scope>
    <source>
        <strain evidence="4">OK042</strain>
    </source>
</reference>
<name>A0A1I3X5K3_9BACL</name>
<evidence type="ECO:0000313" key="3">
    <source>
        <dbReference type="EMBL" id="SFK14925.1"/>
    </source>
</evidence>
<protein>
    <submittedName>
        <fullName evidence="3">Transcriptional regulator, ArsR family</fullName>
    </submittedName>
</protein>
<gene>
    <name evidence="3" type="ORF">SAMN05518846_10976</name>
</gene>
<dbReference type="EMBL" id="FORT01000009">
    <property type="protein sequence ID" value="SFK14925.1"/>
    <property type="molecule type" value="Genomic_DNA"/>
</dbReference>
<dbReference type="Gene3D" id="1.10.10.10">
    <property type="entry name" value="Winged helix-like DNA-binding domain superfamily/Winged helix DNA-binding domain"/>
    <property type="match status" value="1"/>
</dbReference>
<sequence>MAEGELTCSYLVAYNQDMDKVFKALADATRRQLLDLLYQNNGQTLSELCDHLDMTRQSVTKHLVILEEAHLVVVEWQGRHKRHYLNAAPIAEIYDRWIGKYERQRIDALVELKRKLEEDTHG</sequence>
<organism evidence="3 4">
    <name type="scientific">Brevibacillus centrosporus</name>
    <dbReference type="NCBI Taxonomy" id="54910"/>
    <lineage>
        <taxon>Bacteria</taxon>
        <taxon>Bacillati</taxon>
        <taxon>Bacillota</taxon>
        <taxon>Bacilli</taxon>
        <taxon>Bacillales</taxon>
        <taxon>Paenibacillaceae</taxon>
        <taxon>Brevibacillus</taxon>
    </lineage>
</organism>
<dbReference type="NCBIfam" id="NF033788">
    <property type="entry name" value="HTH_metalloreg"/>
    <property type="match status" value="1"/>
</dbReference>
<dbReference type="GO" id="GO:0003677">
    <property type="term" value="F:DNA binding"/>
    <property type="evidence" value="ECO:0007669"/>
    <property type="project" value="UniProtKB-KW"/>
</dbReference>
<dbReference type="AlphaFoldDB" id="A0A1I3X5K3"/>
<dbReference type="SUPFAM" id="SSF46785">
    <property type="entry name" value="Winged helix' DNA-binding domain"/>
    <property type="match status" value="1"/>
</dbReference>
<dbReference type="GO" id="GO:0003700">
    <property type="term" value="F:DNA-binding transcription factor activity"/>
    <property type="evidence" value="ECO:0007669"/>
    <property type="project" value="InterPro"/>
</dbReference>
<evidence type="ECO:0000256" key="1">
    <source>
        <dbReference type="ARBA" id="ARBA00023125"/>
    </source>
</evidence>
<proteinExistence type="predicted"/>
<dbReference type="InterPro" id="IPR011991">
    <property type="entry name" value="ArsR-like_HTH"/>
</dbReference>
<dbReference type="RefSeq" id="WP_411504439.1">
    <property type="nucleotide sequence ID" value="NZ_CP176856.1"/>
</dbReference>
<dbReference type="GeneID" id="301131020"/>
<dbReference type="PANTHER" id="PTHR38600">
    <property type="entry name" value="TRANSCRIPTIONAL REGULATORY PROTEIN"/>
    <property type="match status" value="1"/>
</dbReference>
<dbReference type="Pfam" id="PF12840">
    <property type="entry name" value="HTH_20"/>
    <property type="match status" value="1"/>
</dbReference>
<dbReference type="PROSITE" id="PS50987">
    <property type="entry name" value="HTH_ARSR_2"/>
    <property type="match status" value="1"/>
</dbReference>
<dbReference type="SMART" id="SM00418">
    <property type="entry name" value="HTH_ARSR"/>
    <property type="match status" value="1"/>
</dbReference>
<keyword evidence="1" id="KW-0238">DNA-binding</keyword>
<dbReference type="CDD" id="cd00090">
    <property type="entry name" value="HTH_ARSR"/>
    <property type="match status" value="1"/>
</dbReference>
<keyword evidence="4" id="KW-1185">Reference proteome</keyword>
<evidence type="ECO:0000313" key="4">
    <source>
        <dbReference type="Proteomes" id="UP000198915"/>
    </source>
</evidence>
<dbReference type="InterPro" id="IPR001845">
    <property type="entry name" value="HTH_ArsR_DNA-bd_dom"/>
</dbReference>
<dbReference type="Proteomes" id="UP000198915">
    <property type="component" value="Unassembled WGS sequence"/>
</dbReference>
<dbReference type="PANTHER" id="PTHR38600:SF1">
    <property type="entry name" value="TRANSCRIPTIONAL REGULATORY PROTEIN"/>
    <property type="match status" value="1"/>
</dbReference>
<accession>A0A1I3X5K3</accession>